<dbReference type="Pfam" id="PF20131">
    <property type="entry name" value="MC3"/>
    <property type="match status" value="1"/>
</dbReference>
<keyword evidence="2" id="KW-1185">Reference proteome</keyword>
<protein>
    <submittedName>
        <fullName evidence="1">Uncharacterized protein</fullName>
    </submittedName>
</protein>
<evidence type="ECO:0000313" key="2">
    <source>
        <dbReference type="Proteomes" id="UP000050827"/>
    </source>
</evidence>
<reference evidence="1 2" key="1">
    <citation type="submission" date="2015-04" db="EMBL/GenBank/DDBJ databases">
        <title>Complete genome of flavobacterium.</title>
        <authorList>
            <person name="Kwon Y.M."/>
            <person name="Kim S.-J."/>
        </authorList>
    </citation>
    <scope>NUCLEOTIDE SEQUENCE [LARGE SCALE GENOMIC DNA]</scope>
    <source>
        <strain evidence="1 2">DK169</strain>
    </source>
</reference>
<dbReference type="Proteomes" id="UP000050827">
    <property type="component" value="Unassembled WGS sequence"/>
</dbReference>
<dbReference type="InterPro" id="IPR045390">
    <property type="entry name" value="ABC-3C_MC3"/>
</dbReference>
<comment type="caution">
    <text evidence="1">The sequence shown here is derived from an EMBL/GenBank/DDBJ whole genome shotgun (WGS) entry which is preliminary data.</text>
</comment>
<gene>
    <name evidence="1" type="ORF">AAY42_00860</name>
</gene>
<accession>A0A0Q1BVS9</accession>
<dbReference type="STRING" id="346185.AAY42_00860"/>
<dbReference type="EMBL" id="LCTZ01000002">
    <property type="protein sequence ID" value="KQC28613.1"/>
    <property type="molecule type" value="Genomic_DNA"/>
</dbReference>
<evidence type="ECO:0000313" key="1">
    <source>
        <dbReference type="EMBL" id="KQC28613.1"/>
    </source>
</evidence>
<dbReference type="AlphaFoldDB" id="A0A0Q1BVS9"/>
<name>A0A0Q1BVS9_9FLAO</name>
<organism evidence="1 2">
    <name type="scientific">Flagellimonas eckloniae</name>
    <dbReference type="NCBI Taxonomy" id="346185"/>
    <lineage>
        <taxon>Bacteria</taxon>
        <taxon>Pseudomonadati</taxon>
        <taxon>Bacteroidota</taxon>
        <taxon>Flavobacteriia</taxon>
        <taxon>Flavobacteriales</taxon>
        <taxon>Flavobacteriaceae</taxon>
        <taxon>Flagellimonas</taxon>
    </lineage>
</organism>
<sequence>MASRLGGTFQKVIMNKINQEFNLYDVMQNVSISALACHSFTLGYYKVARNKTEKLNFPKLKYLFFVLPIVYHKTTREVFRSSNELYTAILSDREIILGLQDRANKMSPQTFDALNLTFSKKIMDYNKNEKTIEILYGFKSEKISIPSSIGRENIVRNIQNSAHKLGHIFAKNTEKNIQLELNIRF</sequence>
<proteinExistence type="predicted"/>